<keyword evidence="5" id="KW-1185">Reference proteome</keyword>
<dbReference type="AlphaFoldDB" id="A0A3D8RFZ9"/>
<dbReference type="InterPro" id="IPR052030">
    <property type="entry name" value="Peptidase_M20/M20A_hydrolases"/>
</dbReference>
<dbReference type="InterPro" id="IPR036264">
    <property type="entry name" value="Bact_exopeptidase_dim_dom"/>
</dbReference>
<accession>A0A3D8RFZ9</accession>
<dbReference type="SUPFAM" id="SSF53187">
    <property type="entry name" value="Zn-dependent exopeptidases"/>
    <property type="match status" value="1"/>
</dbReference>
<dbReference type="Proteomes" id="UP000256645">
    <property type="component" value="Unassembled WGS sequence"/>
</dbReference>
<dbReference type="GO" id="GO:0016805">
    <property type="term" value="F:dipeptidase activity"/>
    <property type="evidence" value="ECO:0007669"/>
    <property type="project" value="InterPro"/>
</dbReference>
<feature type="domain" description="Peptidase M20 dimerisation" evidence="3">
    <location>
        <begin position="193"/>
        <end position="283"/>
    </location>
</feature>
<dbReference type="PANTHER" id="PTHR30575:SF0">
    <property type="entry name" value="XAA-ARG DIPEPTIDASE"/>
    <property type="match status" value="1"/>
</dbReference>
<dbReference type="InterPro" id="IPR011650">
    <property type="entry name" value="Peptidase_M20_dimer"/>
</dbReference>
<proteinExistence type="inferred from homology"/>
<gene>
    <name evidence="4" type="ORF">BP6252_06882</name>
</gene>
<evidence type="ECO:0000313" key="5">
    <source>
        <dbReference type="Proteomes" id="UP000256645"/>
    </source>
</evidence>
<organism evidence="4 5">
    <name type="scientific">Coleophoma cylindrospora</name>
    <dbReference type="NCBI Taxonomy" id="1849047"/>
    <lineage>
        <taxon>Eukaryota</taxon>
        <taxon>Fungi</taxon>
        <taxon>Dikarya</taxon>
        <taxon>Ascomycota</taxon>
        <taxon>Pezizomycotina</taxon>
        <taxon>Leotiomycetes</taxon>
        <taxon>Helotiales</taxon>
        <taxon>Dermateaceae</taxon>
        <taxon>Coleophoma</taxon>
    </lineage>
</organism>
<dbReference type="CDD" id="cd05672">
    <property type="entry name" value="M20_ACY1L2-like"/>
    <property type="match status" value="1"/>
</dbReference>
<dbReference type="InterPro" id="IPR017439">
    <property type="entry name" value="Amidohydrolase"/>
</dbReference>
<dbReference type="PANTHER" id="PTHR30575">
    <property type="entry name" value="PEPTIDASE M20"/>
    <property type="match status" value="1"/>
</dbReference>
<protein>
    <recommendedName>
        <fullName evidence="2">Peptidase M20 domain-containing protein 2</fullName>
    </recommendedName>
</protein>
<comment type="caution">
    <text evidence="4">The sequence shown here is derived from an EMBL/GenBank/DDBJ whole genome shotgun (WGS) entry which is preliminary data.</text>
</comment>
<dbReference type="OrthoDB" id="3584489at2759"/>
<dbReference type="PIRSF" id="PIRSF037226">
    <property type="entry name" value="Amidohydrolase_ACY1L2_prd"/>
    <property type="match status" value="1"/>
</dbReference>
<dbReference type="SUPFAM" id="SSF55031">
    <property type="entry name" value="Bacterial exopeptidase dimerisation domain"/>
    <property type="match status" value="1"/>
</dbReference>
<dbReference type="NCBIfam" id="TIGR01891">
    <property type="entry name" value="amidohydrolases"/>
    <property type="match status" value="1"/>
</dbReference>
<dbReference type="InterPro" id="IPR017144">
    <property type="entry name" value="Xaa-Arg_dipeptidase"/>
</dbReference>
<dbReference type="Pfam" id="PF07687">
    <property type="entry name" value="M20_dimer"/>
    <property type="match status" value="1"/>
</dbReference>
<evidence type="ECO:0000313" key="4">
    <source>
        <dbReference type="EMBL" id="RDW72975.1"/>
    </source>
</evidence>
<evidence type="ECO:0000256" key="1">
    <source>
        <dbReference type="ARBA" id="ARBA00006247"/>
    </source>
</evidence>
<dbReference type="FunFam" id="3.30.70.360:FF:000004">
    <property type="entry name" value="Peptidase M20 domain-containing protein 2"/>
    <property type="match status" value="1"/>
</dbReference>
<evidence type="ECO:0000259" key="3">
    <source>
        <dbReference type="Pfam" id="PF07687"/>
    </source>
</evidence>
<evidence type="ECO:0000256" key="2">
    <source>
        <dbReference type="PIRNR" id="PIRNR037226"/>
    </source>
</evidence>
<comment type="similarity">
    <text evidence="1 2">Belongs to the peptidase M20A family.</text>
</comment>
<reference evidence="4 5" key="1">
    <citation type="journal article" date="2018" name="IMA Fungus">
        <title>IMA Genome-F 9: Draft genome sequence of Annulohypoxylon stygium, Aspergillus mulundensis, Berkeleyomyces basicola (syn. Thielaviopsis basicola), Ceratocystis smalleyi, two Cercospora beticola strains, Coleophoma cylindrospora, Fusarium fracticaudum, Phialophora cf. hyalina, and Morchella septimelata.</title>
        <authorList>
            <person name="Wingfield B.D."/>
            <person name="Bills G.F."/>
            <person name="Dong Y."/>
            <person name="Huang W."/>
            <person name="Nel W.J."/>
            <person name="Swalarsk-Parry B.S."/>
            <person name="Vaghefi N."/>
            <person name="Wilken P.M."/>
            <person name="An Z."/>
            <person name="de Beer Z.W."/>
            <person name="De Vos L."/>
            <person name="Chen L."/>
            <person name="Duong T.A."/>
            <person name="Gao Y."/>
            <person name="Hammerbacher A."/>
            <person name="Kikkert J.R."/>
            <person name="Li Y."/>
            <person name="Li H."/>
            <person name="Li K."/>
            <person name="Li Q."/>
            <person name="Liu X."/>
            <person name="Ma X."/>
            <person name="Naidoo K."/>
            <person name="Pethybridge S.J."/>
            <person name="Sun J."/>
            <person name="Steenkamp E.T."/>
            <person name="van der Nest M.A."/>
            <person name="van Wyk S."/>
            <person name="Wingfield M.J."/>
            <person name="Xiong C."/>
            <person name="Yue Q."/>
            <person name="Zhang X."/>
        </authorList>
    </citation>
    <scope>NUCLEOTIDE SEQUENCE [LARGE SCALE GENOMIC DNA]</scope>
    <source>
        <strain evidence="4 5">BP6252</strain>
    </source>
</reference>
<dbReference type="Gene3D" id="3.30.70.360">
    <property type="match status" value="1"/>
</dbReference>
<dbReference type="Gene3D" id="3.40.630.10">
    <property type="entry name" value="Zn peptidases"/>
    <property type="match status" value="1"/>
</dbReference>
<dbReference type="Pfam" id="PF01546">
    <property type="entry name" value="Peptidase_M20"/>
    <property type="match status" value="1"/>
</dbReference>
<name>A0A3D8RFZ9_9HELO</name>
<dbReference type="InterPro" id="IPR002933">
    <property type="entry name" value="Peptidase_M20"/>
</dbReference>
<sequence length="439" mass="47220">MTQILLPPPGASSIISRDEKVREAIISGIDVLDQELQVMNLQIHDCPELCYEEVQAHTTLTEFLESQSIPHQKHTYGLPTSFEAEFGTGGRVVTFCAEYDALPVVGHGCGHNLIATASMAAFLGVVAALKEMPIRGRVRLLGCPAEEGGGGKIKLINAGAFKDVHSALMVHPFPKTKESNDGTSFGTCLAGVTFKAHFEGLAAHAGAAPWLGINALDAANLTYTAVGLLRQQCKPTDRIGIITTKDTDTPSNIIVDRATVDINVRAATLDEVLVLRRRAENCARGAAIATDCKLSLEDGMLPYAEIRPNETICEEFTHAMATLGSRFKCDLGNVEVGGYGTDMGMKKLRATGAHFVLLTTRPGNVTYEVPGFHGTFAVPVEPGENMHSKGFNRASRTDAAHHVAVMAGKGMALAAWRILTDDTIAKKIEVDFENDKLRR</sequence>
<dbReference type="EMBL" id="PDLM01000007">
    <property type="protein sequence ID" value="RDW72975.1"/>
    <property type="molecule type" value="Genomic_DNA"/>
</dbReference>